<dbReference type="InterPro" id="IPR058163">
    <property type="entry name" value="LysR-type_TF_proteobact-type"/>
</dbReference>
<dbReference type="GO" id="GO:0043565">
    <property type="term" value="F:sequence-specific DNA binding"/>
    <property type="evidence" value="ECO:0007669"/>
    <property type="project" value="TreeGrafter"/>
</dbReference>
<dbReference type="Gene3D" id="3.40.190.10">
    <property type="entry name" value="Periplasmic binding protein-like II"/>
    <property type="match status" value="2"/>
</dbReference>
<keyword evidence="2" id="KW-0805">Transcription regulation</keyword>
<evidence type="ECO:0000256" key="3">
    <source>
        <dbReference type="ARBA" id="ARBA00023125"/>
    </source>
</evidence>
<dbReference type="PANTHER" id="PTHR30537:SF79">
    <property type="entry name" value="TRANSCRIPTIONAL REGULATOR-RELATED"/>
    <property type="match status" value="1"/>
</dbReference>
<dbReference type="InterPro" id="IPR036390">
    <property type="entry name" value="WH_DNA-bd_sf"/>
</dbReference>
<dbReference type="PRINTS" id="PR00039">
    <property type="entry name" value="HTHLYSR"/>
</dbReference>
<dbReference type="InterPro" id="IPR036388">
    <property type="entry name" value="WH-like_DNA-bd_sf"/>
</dbReference>
<organism evidence="6 7">
    <name type="scientific">Serratia odorifera DSM 4582</name>
    <dbReference type="NCBI Taxonomy" id="667129"/>
    <lineage>
        <taxon>Bacteria</taxon>
        <taxon>Pseudomonadati</taxon>
        <taxon>Pseudomonadota</taxon>
        <taxon>Gammaproteobacteria</taxon>
        <taxon>Enterobacterales</taxon>
        <taxon>Yersiniaceae</taxon>
        <taxon>Serratia</taxon>
    </lineage>
</organism>
<dbReference type="Proteomes" id="UP000005723">
    <property type="component" value="Unassembled WGS sequence"/>
</dbReference>
<evidence type="ECO:0000313" key="6">
    <source>
        <dbReference type="EMBL" id="EFE95434.1"/>
    </source>
</evidence>
<dbReference type="Gene3D" id="1.10.10.10">
    <property type="entry name" value="Winged helix-like DNA-binding domain superfamily/Winged helix DNA-binding domain"/>
    <property type="match status" value="1"/>
</dbReference>
<sequence>MAFLLIKMIERAYRYCQPSIIDKKYLFWIERLTNVNERLPLHLLPTFVIAARLENLRATAQQIHLTHGAVSQQIQQLEHALGCPLFDRLGRGIRLNAAGRELLAIAEPALQALQHGVTRVRRIAASQTLRISVLPSFAHYWLLPRLHVFRQTHADIVLDIDASLVVQDLAQQGFDGAIRIGKGQWPGVHAQWIAAGEVLPVATPLLAQQWQSALQQGAETLPLLEHDVTPWRGWFQAQGLAEPGPALASFNDAGLLIRAAEQGFGIALVKSLLVQDALAAGRLVALGAAWQPQDSDFYFVWSQSAADNPAVQTLLLWLQQQVR</sequence>
<dbReference type="GO" id="GO:0003700">
    <property type="term" value="F:DNA-binding transcription factor activity"/>
    <property type="evidence" value="ECO:0007669"/>
    <property type="project" value="InterPro"/>
</dbReference>
<evidence type="ECO:0000256" key="2">
    <source>
        <dbReference type="ARBA" id="ARBA00023015"/>
    </source>
</evidence>
<dbReference type="InterPro" id="IPR005119">
    <property type="entry name" value="LysR_subst-bd"/>
</dbReference>
<dbReference type="Pfam" id="PF00126">
    <property type="entry name" value="HTH_1"/>
    <property type="match status" value="1"/>
</dbReference>
<dbReference type="RefSeq" id="WP_004961296.1">
    <property type="nucleotide sequence ID" value="NZ_GG753567.1"/>
</dbReference>
<dbReference type="InterPro" id="IPR000847">
    <property type="entry name" value="LysR_HTH_N"/>
</dbReference>
<reference evidence="6 7" key="1">
    <citation type="submission" date="2010-01" db="EMBL/GenBank/DDBJ databases">
        <authorList>
            <person name="Muzny D."/>
            <person name="Qin X."/>
            <person name="Deng J."/>
            <person name="Jiang H."/>
            <person name="Liu Y."/>
            <person name="Qu J."/>
            <person name="Song X.-Z."/>
            <person name="Zhang L."/>
            <person name="Thornton R."/>
            <person name="Coyle M."/>
            <person name="Francisco L."/>
            <person name="Jackson L."/>
            <person name="Javaid M."/>
            <person name="Korchina V."/>
            <person name="Kovar C."/>
            <person name="Mata R."/>
            <person name="Mathew T."/>
            <person name="Ngo R."/>
            <person name="Nguyen L."/>
            <person name="Nguyen N."/>
            <person name="Okwuonu G."/>
            <person name="Ongeri F."/>
            <person name="Pham C."/>
            <person name="Simmons D."/>
            <person name="Wilczek-Boney K."/>
            <person name="Hale W."/>
            <person name="Jakkamsetti A."/>
            <person name="Pham P."/>
            <person name="Ruth R."/>
            <person name="San Lucas F."/>
            <person name="Warren J."/>
            <person name="Zhang J."/>
            <person name="Zhao Z."/>
            <person name="Zhou C."/>
            <person name="Zhu D."/>
            <person name="Lee S."/>
            <person name="Bess C."/>
            <person name="Blankenburg K."/>
            <person name="Forbes L."/>
            <person name="Fu Q."/>
            <person name="Gubbala S."/>
            <person name="Hirani K."/>
            <person name="Jayaseelan J.C."/>
            <person name="Lara F."/>
            <person name="Munidasa M."/>
            <person name="Palculict T."/>
            <person name="Patil S."/>
            <person name="Pu L.-L."/>
            <person name="Saada N."/>
            <person name="Tang L."/>
            <person name="Weissenberger G."/>
            <person name="Zhu Y."/>
            <person name="Hemphill L."/>
            <person name="Shang Y."/>
            <person name="Youmans B."/>
            <person name="Ayvaz T."/>
            <person name="Ross M."/>
            <person name="Santibanez J."/>
            <person name="Aqrawi P."/>
            <person name="Gross S."/>
            <person name="Joshi V."/>
            <person name="Fowler G."/>
            <person name="Nazareth L."/>
            <person name="Reid J."/>
            <person name="Worley K."/>
            <person name="Petrosino J."/>
            <person name="Highlander S."/>
            <person name="Gibbs R."/>
        </authorList>
    </citation>
    <scope>NUCLEOTIDE SEQUENCE [LARGE SCALE GENOMIC DNA]</scope>
    <source>
        <strain evidence="6 7">DSM 4582</strain>
    </source>
</reference>
<gene>
    <name evidence="6" type="primary">gcvA4</name>
    <name evidence="6" type="ORF">HMPREF0758_3125</name>
</gene>
<keyword evidence="3" id="KW-0238">DNA-binding</keyword>
<dbReference type="PANTHER" id="PTHR30537">
    <property type="entry name" value="HTH-TYPE TRANSCRIPTIONAL REGULATOR"/>
    <property type="match status" value="1"/>
</dbReference>
<dbReference type="Pfam" id="PF03466">
    <property type="entry name" value="LysR_substrate"/>
    <property type="match status" value="1"/>
</dbReference>
<evidence type="ECO:0000256" key="1">
    <source>
        <dbReference type="ARBA" id="ARBA00009437"/>
    </source>
</evidence>
<dbReference type="PROSITE" id="PS50931">
    <property type="entry name" value="HTH_LYSR"/>
    <property type="match status" value="1"/>
</dbReference>
<dbReference type="AlphaFoldDB" id="D4E4M5"/>
<comment type="similarity">
    <text evidence="1">Belongs to the LysR transcriptional regulatory family.</text>
</comment>
<feature type="domain" description="HTH lysR-type" evidence="5">
    <location>
        <begin position="39"/>
        <end position="96"/>
    </location>
</feature>
<dbReference type="GO" id="GO:0006351">
    <property type="term" value="P:DNA-templated transcription"/>
    <property type="evidence" value="ECO:0007669"/>
    <property type="project" value="TreeGrafter"/>
</dbReference>
<evidence type="ECO:0000256" key="4">
    <source>
        <dbReference type="ARBA" id="ARBA00023163"/>
    </source>
</evidence>
<dbReference type="SUPFAM" id="SSF53850">
    <property type="entry name" value="Periplasmic binding protein-like II"/>
    <property type="match status" value="1"/>
</dbReference>
<proteinExistence type="inferred from homology"/>
<dbReference type="SUPFAM" id="SSF46785">
    <property type="entry name" value="Winged helix' DNA-binding domain"/>
    <property type="match status" value="1"/>
</dbReference>
<accession>D4E4M5</accession>
<comment type="caution">
    <text evidence="6">The sequence shown here is derived from an EMBL/GenBank/DDBJ whole genome shotgun (WGS) entry which is preliminary data.</text>
</comment>
<dbReference type="CDD" id="cd08432">
    <property type="entry name" value="PBP2_GcdR_TrpI_HvrB_AmpR_like"/>
    <property type="match status" value="1"/>
</dbReference>
<dbReference type="EMBL" id="ADBY01000048">
    <property type="protein sequence ID" value="EFE95434.1"/>
    <property type="molecule type" value="Genomic_DNA"/>
</dbReference>
<keyword evidence="7" id="KW-1185">Reference proteome</keyword>
<evidence type="ECO:0000259" key="5">
    <source>
        <dbReference type="PROSITE" id="PS50931"/>
    </source>
</evidence>
<dbReference type="HOGENOM" id="CLU_039613_37_0_6"/>
<keyword evidence="4" id="KW-0804">Transcription</keyword>
<dbReference type="STRING" id="667129.HMPREF0758_3125"/>
<evidence type="ECO:0000313" key="7">
    <source>
        <dbReference type="Proteomes" id="UP000005723"/>
    </source>
</evidence>
<protein>
    <submittedName>
        <fullName evidence="6">LysR substrate binding domain protein</fullName>
    </submittedName>
</protein>
<name>D4E4M5_SEROD</name>